<organism evidence="3 4">
    <name type="scientific">Sinocyclocheilus anshuiensis</name>
    <dbReference type="NCBI Taxonomy" id="1608454"/>
    <lineage>
        <taxon>Eukaryota</taxon>
        <taxon>Metazoa</taxon>
        <taxon>Chordata</taxon>
        <taxon>Craniata</taxon>
        <taxon>Vertebrata</taxon>
        <taxon>Euteleostomi</taxon>
        <taxon>Actinopterygii</taxon>
        <taxon>Neopterygii</taxon>
        <taxon>Teleostei</taxon>
        <taxon>Ostariophysi</taxon>
        <taxon>Cypriniformes</taxon>
        <taxon>Cyprinidae</taxon>
        <taxon>Cyprininae</taxon>
        <taxon>Sinocyclocheilus</taxon>
    </lineage>
</organism>
<dbReference type="InterPro" id="IPR050828">
    <property type="entry name" value="C-type_lectin/matrix_domain"/>
</dbReference>
<dbReference type="Gene3D" id="3.10.100.10">
    <property type="entry name" value="Mannose-Binding Protein A, subunit A"/>
    <property type="match status" value="1"/>
</dbReference>
<evidence type="ECO:0000256" key="1">
    <source>
        <dbReference type="ARBA" id="ARBA00004401"/>
    </source>
</evidence>
<dbReference type="InterPro" id="IPR016187">
    <property type="entry name" value="CTDL_fold"/>
</dbReference>
<dbReference type="Pfam" id="PF00059">
    <property type="entry name" value="Lectin_C"/>
    <property type="match status" value="1"/>
</dbReference>
<dbReference type="SUPFAM" id="SSF56436">
    <property type="entry name" value="C-type lectin-like"/>
    <property type="match status" value="1"/>
</dbReference>
<dbReference type="PROSITE" id="PS50041">
    <property type="entry name" value="C_TYPE_LECTIN_2"/>
    <property type="match status" value="1"/>
</dbReference>
<dbReference type="Proteomes" id="UP000472260">
    <property type="component" value="Unassembled WGS sequence"/>
</dbReference>
<dbReference type="GO" id="GO:0005886">
    <property type="term" value="C:plasma membrane"/>
    <property type="evidence" value="ECO:0007669"/>
    <property type="project" value="UniProtKB-SubCell"/>
</dbReference>
<feature type="domain" description="C-type lectin" evidence="2">
    <location>
        <begin position="36"/>
        <end position="138"/>
    </location>
</feature>
<comment type="subcellular location">
    <subcellularLocation>
        <location evidence="1">Cell membrane</location>
        <topology evidence="1">Single-pass type II membrane protein</topology>
    </subcellularLocation>
</comment>
<dbReference type="Ensembl" id="ENSSANT00000067851.1">
    <property type="protein sequence ID" value="ENSSANP00000063823.1"/>
    <property type="gene ID" value="ENSSANG00000031821.1"/>
</dbReference>
<dbReference type="PANTHER" id="PTHR45710:SF26">
    <property type="entry name" value="RH26557P"/>
    <property type="match status" value="1"/>
</dbReference>
<evidence type="ECO:0000259" key="2">
    <source>
        <dbReference type="PROSITE" id="PS50041"/>
    </source>
</evidence>
<accession>A0A671Q075</accession>
<proteinExistence type="predicted"/>
<dbReference type="InterPro" id="IPR016186">
    <property type="entry name" value="C-type_lectin-like/link_sf"/>
</dbReference>
<keyword evidence="4" id="KW-1185">Reference proteome</keyword>
<sequence length="155" mass="17607">WGRMSVDFKCRGLRLLLFMYSDDEEVLSCPEHQQAFESSCYESVALQRSFLSAQAWCERGGGHLSFIQNDETQQFLQKHLQPKQDWWIGLAPASTNLTLDSAATEGIPFQAHKKHPLLPCPLLLDLSLFLWKAILCTKAKRIQSNIPEYSLSPAP</sequence>
<reference evidence="3" key="1">
    <citation type="submission" date="2025-08" db="UniProtKB">
        <authorList>
            <consortium name="Ensembl"/>
        </authorList>
    </citation>
    <scope>IDENTIFICATION</scope>
</reference>
<dbReference type="PANTHER" id="PTHR45710">
    <property type="entry name" value="C-TYPE LECTIN DOMAIN-CONTAINING PROTEIN 180"/>
    <property type="match status" value="1"/>
</dbReference>
<name>A0A671Q075_9TELE</name>
<evidence type="ECO:0000313" key="3">
    <source>
        <dbReference type="Ensembl" id="ENSSANP00000063823.1"/>
    </source>
</evidence>
<protein>
    <recommendedName>
        <fullName evidence="2">C-type lectin domain-containing protein</fullName>
    </recommendedName>
</protein>
<dbReference type="InterPro" id="IPR001304">
    <property type="entry name" value="C-type_lectin-like"/>
</dbReference>
<evidence type="ECO:0000313" key="4">
    <source>
        <dbReference type="Proteomes" id="UP000472260"/>
    </source>
</evidence>
<reference evidence="3" key="2">
    <citation type="submission" date="2025-09" db="UniProtKB">
        <authorList>
            <consortium name="Ensembl"/>
        </authorList>
    </citation>
    <scope>IDENTIFICATION</scope>
</reference>
<dbReference type="AlphaFoldDB" id="A0A671Q075"/>